<reference evidence="1" key="1">
    <citation type="journal article" date="2021" name="New Phytol.">
        <title>Evolutionary innovations through gain and loss of genes in the ectomycorrhizal Boletales.</title>
        <authorList>
            <person name="Wu G."/>
            <person name="Miyauchi S."/>
            <person name="Morin E."/>
            <person name="Kuo A."/>
            <person name="Drula E."/>
            <person name="Varga T."/>
            <person name="Kohler A."/>
            <person name="Feng B."/>
            <person name="Cao Y."/>
            <person name="Lipzen A."/>
            <person name="Daum C."/>
            <person name="Hundley H."/>
            <person name="Pangilinan J."/>
            <person name="Johnson J."/>
            <person name="Barry K."/>
            <person name="LaButti K."/>
            <person name="Ng V."/>
            <person name="Ahrendt S."/>
            <person name="Min B."/>
            <person name="Choi I.G."/>
            <person name="Park H."/>
            <person name="Plett J.M."/>
            <person name="Magnuson J."/>
            <person name="Spatafora J.W."/>
            <person name="Nagy L.G."/>
            <person name="Henrissat B."/>
            <person name="Grigoriev I.V."/>
            <person name="Yang Z.L."/>
            <person name="Xu J."/>
            <person name="Martin F.M."/>
        </authorList>
    </citation>
    <scope>NUCLEOTIDE SEQUENCE</scope>
    <source>
        <strain evidence="1">KUC20120723A-06</strain>
    </source>
</reference>
<keyword evidence="2" id="KW-1185">Reference proteome</keyword>
<comment type="caution">
    <text evidence="1">The sequence shown here is derived from an EMBL/GenBank/DDBJ whole genome shotgun (WGS) entry which is preliminary data.</text>
</comment>
<dbReference type="Proteomes" id="UP000790709">
    <property type="component" value="Unassembled WGS sequence"/>
</dbReference>
<name>A0ACB8BMP7_9AGAM</name>
<proteinExistence type="predicted"/>
<accession>A0ACB8BMP7</accession>
<protein>
    <submittedName>
        <fullName evidence="1">Uncharacterized protein</fullName>
    </submittedName>
</protein>
<gene>
    <name evidence="1" type="ORF">BV22DRAFT_1046499</name>
</gene>
<evidence type="ECO:0000313" key="1">
    <source>
        <dbReference type="EMBL" id="KAH7925838.1"/>
    </source>
</evidence>
<sequence length="285" mass="32351">MPVELPFFSRAPTESWTDGIGLKLANVLCLLLVCGANVYTVLSPEDIYYTGKETYFTPAPWAYVVWPLIHLLLLGTIIYQFSKPGKKIIVERIGWHLPLLNILATIYLYSWTIAEYRYGLIFIIFVGSTVTQVYGVIKQTSLRNVSDELFLHLPFSLYHGWTMVLLVNSAFEAFGVNAMQNAADSWTKAFVFLGLFFLNCTSFAYAYSTAEGDLPACIAISWSLWAIYAHQRLDQSEFVHWSAFAFAVLSLCWVMRSAAGLARKMWGRRGIWFGDEETTRLLVGR</sequence>
<dbReference type="EMBL" id="MU266394">
    <property type="protein sequence ID" value="KAH7925838.1"/>
    <property type="molecule type" value="Genomic_DNA"/>
</dbReference>
<evidence type="ECO:0000313" key="2">
    <source>
        <dbReference type="Proteomes" id="UP000790709"/>
    </source>
</evidence>
<organism evidence="1 2">
    <name type="scientific">Leucogyrophana mollusca</name>
    <dbReference type="NCBI Taxonomy" id="85980"/>
    <lineage>
        <taxon>Eukaryota</taxon>
        <taxon>Fungi</taxon>
        <taxon>Dikarya</taxon>
        <taxon>Basidiomycota</taxon>
        <taxon>Agaricomycotina</taxon>
        <taxon>Agaricomycetes</taxon>
        <taxon>Agaricomycetidae</taxon>
        <taxon>Boletales</taxon>
        <taxon>Boletales incertae sedis</taxon>
        <taxon>Leucogyrophana</taxon>
    </lineage>
</organism>